<name>A0A0C2XFS1_HEBCY</name>
<dbReference type="EMBL" id="KN831802">
    <property type="protein sequence ID" value="KIM36763.1"/>
    <property type="molecule type" value="Genomic_DNA"/>
</dbReference>
<keyword evidence="3" id="KW-1185">Reference proteome</keyword>
<reference evidence="2 3" key="1">
    <citation type="submission" date="2014-04" db="EMBL/GenBank/DDBJ databases">
        <authorList>
            <consortium name="DOE Joint Genome Institute"/>
            <person name="Kuo A."/>
            <person name="Gay G."/>
            <person name="Dore J."/>
            <person name="Kohler A."/>
            <person name="Nagy L.G."/>
            <person name="Floudas D."/>
            <person name="Copeland A."/>
            <person name="Barry K.W."/>
            <person name="Cichocki N."/>
            <person name="Veneault-Fourrey C."/>
            <person name="LaButti K."/>
            <person name="Lindquist E.A."/>
            <person name="Lipzen A."/>
            <person name="Lundell T."/>
            <person name="Morin E."/>
            <person name="Murat C."/>
            <person name="Sun H."/>
            <person name="Tunlid A."/>
            <person name="Henrissat B."/>
            <person name="Grigoriev I.V."/>
            <person name="Hibbett D.S."/>
            <person name="Martin F."/>
            <person name="Nordberg H.P."/>
            <person name="Cantor M.N."/>
            <person name="Hua S.X."/>
        </authorList>
    </citation>
    <scope>NUCLEOTIDE SEQUENCE [LARGE SCALE GENOMIC DNA]</scope>
    <source>
        <strain evidence="3">h7</strain>
    </source>
</reference>
<proteinExistence type="predicted"/>
<reference evidence="3" key="2">
    <citation type="submission" date="2015-01" db="EMBL/GenBank/DDBJ databases">
        <title>Evolutionary Origins and Diversification of the Mycorrhizal Mutualists.</title>
        <authorList>
            <consortium name="DOE Joint Genome Institute"/>
            <consortium name="Mycorrhizal Genomics Consortium"/>
            <person name="Kohler A."/>
            <person name="Kuo A."/>
            <person name="Nagy L.G."/>
            <person name="Floudas D."/>
            <person name="Copeland A."/>
            <person name="Barry K.W."/>
            <person name="Cichocki N."/>
            <person name="Veneault-Fourrey C."/>
            <person name="LaButti K."/>
            <person name="Lindquist E.A."/>
            <person name="Lipzen A."/>
            <person name="Lundell T."/>
            <person name="Morin E."/>
            <person name="Murat C."/>
            <person name="Riley R."/>
            <person name="Ohm R."/>
            <person name="Sun H."/>
            <person name="Tunlid A."/>
            <person name="Henrissat B."/>
            <person name="Grigoriev I.V."/>
            <person name="Hibbett D.S."/>
            <person name="Martin F."/>
        </authorList>
    </citation>
    <scope>NUCLEOTIDE SEQUENCE [LARGE SCALE GENOMIC DNA]</scope>
    <source>
        <strain evidence="3">h7</strain>
    </source>
</reference>
<evidence type="ECO:0000256" key="1">
    <source>
        <dbReference type="SAM" id="MobiDB-lite"/>
    </source>
</evidence>
<dbReference type="OrthoDB" id="10595974at2759"/>
<dbReference type="HOGENOM" id="CLU_1586590_0_0_1"/>
<evidence type="ECO:0000313" key="3">
    <source>
        <dbReference type="Proteomes" id="UP000053424"/>
    </source>
</evidence>
<sequence>MSISVKQLTQPSLYNQPHARTAKYVVFELLPPPSSNQDDYEDRGYLYCSYGTTYNEVLFPRKSERLVVSRPRKPQRRNPGPRTPSHKPKIQWPDARNPKDIATFYQSHLSTQPSLPDDSSKLYTVAALPALLHGVPVAPIQNKAMTHTREPSVSVVKPAHHPCNTAHPPKSRFLRSMNEA</sequence>
<organism evidence="2 3">
    <name type="scientific">Hebeloma cylindrosporum</name>
    <dbReference type="NCBI Taxonomy" id="76867"/>
    <lineage>
        <taxon>Eukaryota</taxon>
        <taxon>Fungi</taxon>
        <taxon>Dikarya</taxon>
        <taxon>Basidiomycota</taxon>
        <taxon>Agaricomycotina</taxon>
        <taxon>Agaricomycetes</taxon>
        <taxon>Agaricomycetidae</taxon>
        <taxon>Agaricales</taxon>
        <taxon>Agaricineae</taxon>
        <taxon>Hymenogastraceae</taxon>
        <taxon>Hebeloma</taxon>
    </lineage>
</organism>
<dbReference type="Proteomes" id="UP000053424">
    <property type="component" value="Unassembled WGS sequence"/>
</dbReference>
<protein>
    <submittedName>
        <fullName evidence="2">Uncharacterized protein</fullName>
    </submittedName>
</protein>
<accession>A0A0C2XFS1</accession>
<dbReference type="AlphaFoldDB" id="A0A0C2XFS1"/>
<gene>
    <name evidence="2" type="ORF">M413DRAFT_448898</name>
</gene>
<evidence type="ECO:0000313" key="2">
    <source>
        <dbReference type="EMBL" id="KIM36763.1"/>
    </source>
</evidence>
<feature type="region of interest" description="Disordered" evidence="1">
    <location>
        <begin position="67"/>
        <end position="97"/>
    </location>
</feature>